<evidence type="ECO:0000256" key="1">
    <source>
        <dbReference type="SAM" id="MobiDB-lite"/>
    </source>
</evidence>
<sequence length="120" mass="12798">MAGRARVVGARLAASCPRRSGSADSVSRSAPPRNPARTAVVPKAGAAIRPRLPEPSICEAPSVTWRGGWRTALMFRLRAVLGAAAVFATGWQLVTGFALARCAWARADRVPLPPRRREPC</sequence>
<reference evidence="4" key="1">
    <citation type="submission" date="2016-09" db="EMBL/GenBank/DDBJ databases">
        <title>Streptomyces puniciscabiei strain:TW1S1 Genome sequencing and assembly.</title>
        <authorList>
            <person name="Kim M.-K."/>
            <person name="Kim S.B."/>
        </authorList>
    </citation>
    <scope>NUCLEOTIDE SEQUENCE [LARGE SCALE GENOMIC DNA]</scope>
    <source>
        <strain evidence="4">TW1S1</strain>
    </source>
</reference>
<keyword evidence="4" id="KW-1185">Reference proteome</keyword>
<keyword evidence="2" id="KW-0812">Transmembrane</keyword>
<accession>A0A1D7YJX9</accession>
<gene>
    <name evidence="3" type="ORF">BFF78_35345</name>
</gene>
<protein>
    <submittedName>
        <fullName evidence="3">Uncharacterized protein</fullName>
    </submittedName>
</protein>
<keyword evidence="2" id="KW-0472">Membrane</keyword>
<feature type="transmembrane region" description="Helical" evidence="2">
    <location>
        <begin position="79"/>
        <end position="100"/>
    </location>
</feature>
<dbReference type="KEGG" id="spun:BFF78_35345"/>
<dbReference type="Proteomes" id="UP000094960">
    <property type="component" value="Chromosome"/>
</dbReference>
<evidence type="ECO:0000313" key="3">
    <source>
        <dbReference type="EMBL" id="AOR35649.1"/>
    </source>
</evidence>
<name>A0A1D7YJX9_9ACTN</name>
<keyword evidence="2" id="KW-1133">Transmembrane helix</keyword>
<feature type="region of interest" description="Disordered" evidence="1">
    <location>
        <begin position="16"/>
        <end position="40"/>
    </location>
</feature>
<proteinExistence type="predicted"/>
<organism evidence="3 4">
    <name type="scientific">Streptomyces fodineus</name>
    <dbReference type="NCBI Taxonomy" id="1904616"/>
    <lineage>
        <taxon>Bacteria</taxon>
        <taxon>Bacillati</taxon>
        <taxon>Actinomycetota</taxon>
        <taxon>Actinomycetes</taxon>
        <taxon>Kitasatosporales</taxon>
        <taxon>Streptomycetaceae</taxon>
        <taxon>Streptomyces</taxon>
    </lineage>
</organism>
<evidence type="ECO:0000313" key="4">
    <source>
        <dbReference type="Proteomes" id="UP000094960"/>
    </source>
</evidence>
<dbReference type="EMBL" id="CP017248">
    <property type="protein sequence ID" value="AOR35649.1"/>
    <property type="molecule type" value="Genomic_DNA"/>
</dbReference>
<evidence type="ECO:0000256" key="2">
    <source>
        <dbReference type="SAM" id="Phobius"/>
    </source>
</evidence>
<dbReference type="AlphaFoldDB" id="A0A1D7YJX9"/>